<reference evidence="3" key="1">
    <citation type="journal article" date="2014" name="Genome Announc.">
        <title>Draft genome sequence of Colletotrichum sublineola, a destructive pathogen of cultivated sorghum.</title>
        <authorList>
            <person name="Baroncelli R."/>
            <person name="Sanz-Martin J.M."/>
            <person name="Rech G.E."/>
            <person name="Sukno S.A."/>
            <person name="Thon M.R."/>
        </authorList>
    </citation>
    <scope>NUCLEOTIDE SEQUENCE [LARGE SCALE GENOMIC DNA]</scope>
    <source>
        <strain evidence="3">TX430BB</strain>
    </source>
</reference>
<protein>
    <recommendedName>
        <fullName evidence="4">Secreted protein</fullName>
    </recommendedName>
</protein>
<keyword evidence="3" id="KW-1185">Reference proteome</keyword>
<dbReference type="eggNOG" id="ENOG502SRRT">
    <property type="taxonomic scope" value="Eukaryota"/>
</dbReference>
<accession>A0A066X8T0</accession>
<dbReference type="HOGENOM" id="CLU_089018_0_0_1"/>
<dbReference type="Proteomes" id="UP000027238">
    <property type="component" value="Unassembled WGS sequence"/>
</dbReference>
<dbReference type="EMBL" id="JMSE01001038">
    <property type="protein sequence ID" value="KDN65352.1"/>
    <property type="molecule type" value="Genomic_DNA"/>
</dbReference>
<evidence type="ECO:0000313" key="3">
    <source>
        <dbReference type="Proteomes" id="UP000027238"/>
    </source>
</evidence>
<dbReference type="PANTHER" id="PTHR35605:SF1">
    <property type="entry name" value="ECP2 EFFECTOR PROTEIN DOMAIN-CONTAINING PROTEIN-RELATED"/>
    <property type="match status" value="1"/>
</dbReference>
<dbReference type="OrthoDB" id="3552888at2759"/>
<sequence>MITASFLLGALIGFGSLSQASPVSEEAHSRAMSETELFAGTNYTIIDLEWEVQAFPDGPILTIGGTVEQIYDTLVKINPNYDVDFGVADVEQYDNAANLERRTDFTGSSYFCGGRWPKTRAGDVRKGIEYLYKVSGKPKNGAGPGNCGRVSCSGSEGIGAGIWWCNDDNKPKELASFGSIADGALFLQRRCIEYDVMSWISGQVFHKTNWNVFIANAHC</sequence>
<evidence type="ECO:0000256" key="1">
    <source>
        <dbReference type="SAM" id="SignalP"/>
    </source>
</evidence>
<name>A0A066X8T0_COLSU</name>
<dbReference type="STRING" id="1173701.A0A066X8T0"/>
<evidence type="ECO:0000313" key="2">
    <source>
        <dbReference type="EMBL" id="KDN65352.1"/>
    </source>
</evidence>
<comment type="caution">
    <text evidence="2">The sequence shown here is derived from an EMBL/GenBank/DDBJ whole genome shotgun (WGS) entry which is preliminary data.</text>
</comment>
<dbReference type="AlphaFoldDB" id="A0A066X8T0"/>
<proteinExistence type="predicted"/>
<feature type="chain" id="PRO_5001630008" description="Secreted protein" evidence="1">
    <location>
        <begin position="21"/>
        <end position="219"/>
    </location>
</feature>
<gene>
    <name evidence="2" type="ORF">CSUB01_08374</name>
</gene>
<dbReference type="PANTHER" id="PTHR35605">
    <property type="entry name" value="ECP2 EFFECTOR PROTEIN DOMAIN-CONTAINING PROTEIN-RELATED"/>
    <property type="match status" value="1"/>
</dbReference>
<keyword evidence="1" id="KW-0732">Signal</keyword>
<feature type="signal peptide" evidence="1">
    <location>
        <begin position="1"/>
        <end position="20"/>
    </location>
</feature>
<dbReference type="OMA" id="WCNDNTS"/>
<organism evidence="2 3">
    <name type="scientific">Colletotrichum sublineola</name>
    <name type="common">Sorghum anthracnose fungus</name>
    <dbReference type="NCBI Taxonomy" id="1173701"/>
    <lineage>
        <taxon>Eukaryota</taxon>
        <taxon>Fungi</taxon>
        <taxon>Dikarya</taxon>
        <taxon>Ascomycota</taxon>
        <taxon>Pezizomycotina</taxon>
        <taxon>Sordariomycetes</taxon>
        <taxon>Hypocreomycetidae</taxon>
        <taxon>Glomerellales</taxon>
        <taxon>Glomerellaceae</taxon>
        <taxon>Colletotrichum</taxon>
        <taxon>Colletotrichum graminicola species complex</taxon>
    </lineage>
</organism>
<evidence type="ECO:0008006" key="4">
    <source>
        <dbReference type="Google" id="ProtNLM"/>
    </source>
</evidence>